<protein>
    <submittedName>
        <fullName evidence="7">RsmB/NOP family class I SAM-dependent RNA methyltransferase</fullName>
    </submittedName>
</protein>
<accession>A0A6G7YST4</accession>
<feature type="binding site" evidence="5">
    <location>
        <position position="232"/>
    </location>
    <ligand>
        <name>S-adenosyl-L-methionine</name>
        <dbReference type="ChEBI" id="CHEBI:59789"/>
    </ligand>
</feature>
<name>A0A6G7YST4_9SPHN</name>
<dbReference type="EMBL" id="CP049869">
    <property type="protein sequence ID" value="QIK79794.1"/>
    <property type="molecule type" value="Genomic_DNA"/>
</dbReference>
<dbReference type="KEGG" id="spii:G7077_13635"/>
<dbReference type="SUPFAM" id="SSF53335">
    <property type="entry name" value="S-adenosyl-L-methionine-dependent methyltransferases"/>
    <property type="match status" value="1"/>
</dbReference>
<evidence type="ECO:0000256" key="2">
    <source>
        <dbReference type="ARBA" id="ARBA00022679"/>
    </source>
</evidence>
<keyword evidence="2 5" id="KW-0808">Transferase</keyword>
<dbReference type="PROSITE" id="PS51686">
    <property type="entry name" value="SAM_MT_RSMB_NOP"/>
    <property type="match status" value="1"/>
</dbReference>
<dbReference type="PANTHER" id="PTHR22807:SF53">
    <property type="entry name" value="RIBOSOMAL RNA SMALL SUBUNIT METHYLTRANSFERASE B-RELATED"/>
    <property type="match status" value="1"/>
</dbReference>
<dbReference type="RefSeq" id="WP_166412179.1">
    <property type="nucleotide sequence ID" value="NZ_CP049869.1"/>
</dbReference>
<evidence type="ECO:0000256" key="4">
    <source>
        <dbReference type="ARBA" id="ARBA00022884"/>
    </source>
</evidence>
<comment type="caution">
    <text evidence="5">Lacks conserved residue(s) required for the propagation of feature annotation.</text>
</comment>
<keyword evidence="1 5" id="KW-0489">Methyltransferase</keyword>
<dbReference type="PRINTS" id="PR02008">
    <property type="entry name" value="RCMTFAMILY"/>
</dbReference>
<evidence type="ECO:0000256" key="5">
    <source>
        <dbReference type="PROSITE-ProRule" id="PRU01023"/>
    </source>
</evidence>
<sequence>MTPAARLQAAVEILDEVIASVRDNGAPADAIVTRYFKARRYAGSSDRRAVREVVFRAIRRSADCPSTGRSAILGLASEQPDLSALFGQPRGPEPLKAEEAIAAAGVVPDWLRDELSPLVTAEEQAALLDRAPLDLRVNALKGARDALLPEFVEGSATPLSPWGIRLPADTRIDDHPAFLGGAVEVQDEGSQLIALACAARDGERIVDLCAGAGGKSLALASAAPRAAILATDSNRARLGQLAPRAARAGAAIETMLLNPPRELDQMADWRGAADLVLVDAPCSGSGTWRRNPEGRWRLTPERLSRLIETQQRLLAIAAELVRPGGRIVYAVCSLLGREGPGQADAFLSRRSGWVGHDPLQGIGRADGPGRLLTPGHDGTDGFFIARFDSPC</sequence>
<dbReference type="PANTHER" id="PTHR22807">
    <property type="entry name" value="NOP2 YEAST -RELATED NOL1/NOP2/FMU SUN DOMAIN-CONTAINING"/>
    <property type="match status" value="1"/>
</dbReference>
<evidence type="ECO:0000313" key="7">
    <source>
        <dbReference type="EMBL" id="QIK79794.1"/>
    </source>
</evidence>
<dbReference type="GO" id="GO:0001510">
    <property type="term" value="P:RNA methylation"/>
    <property type="evidence" value="ECO:0007669"/>
    <property type="project" value="InterPro"/>
</dbReference>
<dbReference type="AlphaFoldDB" id="A0A6G7YST4"/>
<proteinExistence type="inferred from homology"/>
<dbReference type="Gene3D" id="3.40.50.150">
    <property type="entry name" value="Vaccinia Virus protein VP39"/>
    <property type="match status" value="1"/>
</dbReference>
<dbReference type="InterPro" id="IPR023267">
    <property type="entry name" value="RCMT"/>
</dbReference>
<evidence type="ECO:0000259" key="6">
    <source>
        <dbReference type="PROSITE" id="PS51686"/>
    </source>
</evidence>
<keyword evidence="8" id="KW-1185">Reference proteome</keyword>
<dbReference type="GO" id="GO:0003723">
    <property type="term" value="F:RNA binding"/>
    <property type="evidence" value="ECO:0007669"/>
    <property type="project" value="UniProtKB-UniRule"/>
</dbReference>
<feature type="domain" description="SAM-dependent MTase RsmB/NOP-type" evidence="6">
    <location>
        <begin position="118"/>
        <end position="390"/>
    </location>
</feature>
<dbReference type="InterPro" id="IPR029063">
    <property type="entry name" value="SAM-dependent_MTases_sf"/>
</dbReference>
<keyword evidence="3 5" id="KW-0949">S-adenosyl-L-methionine</keyword>
<evidence type="ECO:0000256" key="1">
    <source>
        <dbReference type="ARBA" id="ARBA00022603"/>
    </source>
</evidence>
<feature type="binding site" evidence="5">
    <location>
        <position position="279"/>
    </location>
    <ligand>
        <name>S-adenosyl-L-methionine</name>
        <dbReference type="ChEBI" id="CHEBI:59789"/>
    </ligand>
</feature>
<reference evidence="7 8" key="1">
    <citation type="submission" date="2020-03" db="EMBL/GenBank/DDBJ databases">
        <title>Sphingomonas sp. nov., isolated from fish.</title>
        <authorList>
            <person name="Hyun D.-W."/>
            <person name="Bae J.-W."/>
        </authorList>
    </citation>
    <scope>NUCLEOTIDE SEQUENCE [LARGE SCALE GENOMIC DNA]</scope>
    <source>
        <strain evidence="7 8">HDW15B</strain>
    </source>
</reference>
<dbReference type="InterPro" id="IPR001678">
    <property type="entry name" value="MeTrfase_RsmB-F_NOP2_dom"/>
</dbReference>
<dbReference type="GO" id="GO:0008173">
    <property type="term" value="F:RNA methyltransferase activity"/>
    <property type="evidence" value="ECO:0007669"/>
    <property type="project" value="InterPro"/>
</dbReference>
<dbReference type="Proteomes" id="UP000503222">
    <property type="component" value="Chromosome"/>
</dbReference>
<dbReference type="Pfam" id="PF01189">
    <property type="entry name" value="Methyltr_RsmB-F"/>
    <property type="match status" value="1"/>
</dbReference>
<comment type="similarity">
    <text evidence="5">Belongs to the class I-like SAM-binding methyltransferase superfamily. RsmB/NOP family.</text>
</comment>
<gene>
    <name evidence="7" type="ORF">G7077_13635</name>
</gene>
<dbReference type="InterPro" id="IPR049560">
    <property type="entry name" value="MeTrfase_RsmB-F_NOP2_cat"/>
</dbReference>
<organism evidence="7 8">
    <name type="scientific">Sphingomonas piscis</name>
    <dbReference type="NCBI Taxonomy" id="2714943"/>
    <lineage>
        <taxon>Bacteria</taxon>
        <taxon>Pseudomonadati</taxon>
        <taxon>Pseudomonadota</taxon>
        <taxon>Alphaproteobacteria</taxon>
        <taxon>Sphingomonadales</taxon>
        <taxon>Sphingomonadaceae</taxon>
        <taxon>Sphingomonas</taxon>
    </lineage>
</organism>
<feature type="active site" description="Nucleophile" evidence="5">
    <location>
        <position position="332"/>
    </location>
</feature>
<evidence type="ECO:0000256" key="3">
    <source>
        <dbReference type="ARBA" id="ARBA00022691"/>
    </source>
</evidence>
<keyword evidence="4 5" id="KW-0694">RNA-binding</keyword>
<evidence type="ECO:0000313" key="8">
    <source>
        <dbReference type="Proteomes" id="UP000503222"/>
    </source>
</evidence>